<dbReference type="AlphaFoldDB" id="A0A0L9TS27"/>
<dbReference type="Proteomes" id="UP000053144">
    <property type="component" value="Chromosome 1"/>
</dbReference>
<evidence type="ECO:0000256" key="1">
    <source>
        <dbReference type="SAM" id="Phobius"/>
    </source>
</evidence>
<dbReference type="EMBL" id="CM003371">
    <property type="protein sequence ID" value="KOM33340.1"/>
    <property type="molecule type" value="Genomic_DNA"/>
</dbReference>
<keyword evidence="1" id="KW-0472">Membrane</keyword>
<keyword evidence="1" id="KW-0812">Transmembrane</keyword>
<sequence>MEDGTMMRMFVSAYCCVFLWHEFGVLFFCHTIIAYEIARRGNEGAKLFLKKGAKER</sequence>
<reference evidence="3" key="1">
    <citation type="journal article" date="2015" name="Proc. Natl. Acad. Sci. U.S.A.">
        <title>Genome sequencing of adzuki bean (Vigna angularis) provides insight into high starch and low fat accumulation and domestication.</title>
        <authorList>
            <person name="Yang K."/>
            <person name="Tian Z."/>
            <person name="Chen C."/>
            <person name="Luo L."/>
            <person name="Zhao B."/>
            <person name="Wang Z."/>
            <person name="Yu L."/>
            <person name="Li Y."/>
            <person name="Sun Y."/>
            <person name="Li W."/>
            <person name="Chen Y."/>
            <person name="Li Y."/>
            <person name="Zhang Y."/>
            <person name="Ai D."/>
            <person name="Zhao J."/>
            <person name="Shang C."/>
            <person name="Ma Y."/>
            <person name="Wu B."/>
            <person name="Wang M."/>
            <person name="Gao L."/>
            <person name="Sun D."/>
            <person name="Zhang P."/>
            <person name="Guo F."/>
            <person name="Wang W."/>
            <person name="Li Y."/>
            <person name="Wang J."/>
            <person name="Varshney R.K."/>
            <person name="Wang J."/>
            <person name="Ling H.Q."/>
            <person name="Wan P."/>
        </authorList>
    </citation>
    <scope>NUCLEOTIDE SEQUENCE</scope>
    <source>
        <strain evidence="3">cv. Jingnong 6</strain>
    </source>
</reference>
<evidence type="ECO:0000313" key="2">
    <source>
        <dbReference type="EMBL" id="KOM33340.1"/>
    </source>
</evidence>
<proteinExistence type="predicted"/>
<accession>A0A0L9TS27</accession>
<protein>
    <submittedName>
        <fullName evidence="2">Uncharacterized protein</fullName>
    </submittedName>
</protein>
<feature type="transmembrane region" description="Helical" evidence="1">
    <location>
        <begin position="6"/>
        <end position="29"/>
    </location>
</feature>
<keyword evidence="1" id="KW-1133">Transmembrane helix</keyword>
<gene>
    <name evidence="2" type="ORF">LR48_Vigan01g289600</name>
</gene>
<organism evidence="2 3">
    <name type="scientific">Phaseolus angularis</name>
    <name type="common">Azuki bean</name>
    <name type="synonym">Vigna angularis</name>
    <dbReference type="NCBI Taxonomy" id="3914"/>
    <lineage>
        <taxon>Eukaryota</taxon>
        <taxon>Viridiplantae</taxon>
        <taxon>Streptophyta</taxon>
        <taxon>Embryophyta</taxon>
        <taxon>Tracheophyta</taxon>
        <taxon>Spermatophyta</taxon>
        <taxon>Magnoliopsida</taxon>
        <taxon>eudicotyledons</taxon>
        <taxon>Gunneridae</taxon>
        <taxon>Pentapetalae</taxon>
        <taxon>rosids</taxon>
        <taxon>fabids</taxon>
        <taxon>Fabales</taxon>
        <taxon>Fabaceae</taxon>
        <taxon>Papilionoideae</taxon>
        <taxon>50 kb inversion clade</taxon>
        <taxon>NPAAA clade</taxon>
        <taxon>indigoferoid/millettioid clade</taxon>
        <taxon>Phaseoleae</taxon>
        <taxon>Vigna</taxon>
    </lineage>
</organism>
<evidence type="ECO:0000313" key="3">
    <source>
        <dbReference type="Proteomes" id="UP000053144"/>
    </source>
</evidence>
<name>A0A0L9TS27_PHAAN</name>
<dbReference type="Gramene" id="KOM33340">
    <property type="protein sequence ID" value="KOM33340"/>
    <property type="gene ID" value="LR48_Vigan01g289600"/>
</dbReference>